<feature type="domain" description="Guanylate cyclase" evidence="7">
    <location>
        <begin position="450"/>
        <end position="582"/>
    </location>
</feature>
<protein>
    <recommendedName>
        <fullName evidence="7">Guanylate cyclase domain-containing protein</fullName>
    </recommendedName>
</protein>
<comment type="subcellular location">
    <subcellularLocation>
        <location evidence="1">Cell membrane</location>
        <topology evidence="1">Multi-pass membrane protein</topology>
    </subcellularLocation>
</comment>
<dbReference type="InterPro" id="IPR001054">
    <property type="entry name" value="A/G_cyclase"/>
</dbReference>
<reference evidence="8 9" key="1">
    <citation type="submission" date="2019-12" db="EMBL/GenBank/DDBJ databases">
        <authorList>
            <person name="Li M."/>
        </authorList>
    </citation>
    <scope>NUCLEOTIDE SEQUENCE [LARGE SCALE GENOMIC DNA]</scope>
    <source>
        <strain evidence="8 9">GBMRC 2046</strain>
    </source>
</reference>
<accession>A0A7X3S903</accession>
<feature type="transmembrane region" description="Helical" evidence="6">
    <location>
        <begin position="7"/>
        <end position="30"/>
    </location>
</feature>
<dbReference type="InterPro" id="IPR050697">
    <property type="entry name" value="Adenylyl/Guanylyl_Cyclase_3/4"/>
</dbReference>
<dbReference type="Proteomes" id="UP000433101">
    <property type="component" value="Unassembled WGS sequence"/>
</dbReference>
<dbReference type="PANTHER" id="PTHR43081">
    <property type="entry name" value="ADENYLATE CYCLASE, TERMINAL-DIFFERENTIATION SPECIFIC-RELATED"/>
    <property type="match status" value="1"/>
</dbReference>
<evidence type="ECO:0000256" key="5">
    <source>
        <dbReference type="ARBA" id="ARBA00023136"/>
    </source>
</evidence>
<dbReference type="SMART" id="SM00044">
    <property type="entry name" value="CYCc"/>
    <property type="match status" value="1"/>
</dbReference>
<keyword evidence="5 6" id="KW-0472">Membrane</keyword>
<dbReference type="InterPro" id="IPR029787">
    <property type="entry name" value="Nucleotide_cyclase"/>
</dbReference>
<evidence type="ECO:0000256" key="6">
    <source>
        <dbReference type="SAM" id="Phobius"/>
    </source>
</evidence>
<keyword evidence="2" id="KW-1003">Cell membrane</keyword>
<dbReference type="GO" id="GO:0006171">
    <property type="term" value="P:cAMP biosynthetic process"/>
    <property type="evidence" value="ECO:0007669"/>
    <property type="project" value="TreeGrafter"/>
</dbReference>
<dbReference type="Gene3D" id="6.10.340.10">
    <property type="match status" value="1"/>
</dbReference>
<comment type="caution">
    <text evidence="8">The sequence shown here is derived from an EMBL/GenBank/DDBJ whole genome shotgun (WGS) entry which is preliminary data.</text>
</comment>
<dbReference type="Gene3D" id="3.30.70.1230">
    <property type="entry name" value="Nucleotide cyclase"/>
    <property type="match status" value="1"/>
</dbReference>
<dbReference type="PANTHER" id="PTHR43081:SF1">
    <property type="entry name" value="ADENYLATE CYCLASE, TERMINAL-DIFFERENTIATION SPECIFIC"/>
    <property type="match status" value="1"/>
</dbReference>
<dbReference type="CDD" id="cd18773">
    <property type="entry name" value="PDC1_HK_sensor"/>
    <property type="match status" value="1"/>
</dbReference>
<dbReference type="InterPro" id="IPR033479">
    <property type="entry name" value="dCache_1"/>
</dbReference>
<dbReference type="RefSeq" id="WP_160776566.1">
    <property type="nucleotide sequence ID" value="NZ_WUMV01000007.1"/>
</dbReference>
<evidence type="ECO:0000259" key="7">
    <source>
        <dbReference type="PROSITE" id="PS50125"/>
    </source>
</evidence>
<evidence type="ECO:0000256" key="2">
    <source>
        <dbReference type="ARBA" id="ARBA00022475"/>
    </source>
</evidence>
<keyword evidence="3 6" id="KW-0812">Transmembrane</keyword>
<dbReference type="Gene3D" id="3.30.450.20">
    <property type="entry name" value="PAS domain"/>
    <property type="match status" value="2"/>
</dbReference>
<dbReference type="GO" id="GO:0005886">
    <property type="term" value="C:plasma membrane"/>
    <property type="evidence" value="ECO:0007669"/>
    <property type="project" value="UniProtKB-SubCell"/>
</dbReference>
<dbReference type="PROSITE" id="PS50125">
    <property type="entry name" value="GUANYLATE_CYCLASE_2"/>
    <property type="match status" value="1"/>
</dbReference>
<evidence type="ECO:0000256" key="1">
    <source>
        <dbReference type="ARBA" id="ARBA00004651"/>
    </source>
</evidence>
<dbReference type="SUPFAM" id="SSF55073">
    <property type="entry name" value="Nucleotide cyclase"/>
    <property type="match status" value="1"/>
</dbReference>
<evidence type="ECO:0000313" key="8">
    <source>
        <dbReference type="EMBL" id="MXN66329.1"/>
    </source>
</evidence>
<dbReference type="AlphaFoldDB" id="A0A7X3S903"/>
<dbReference type="InterPro" id="IPR029151">
    <property type="entry name" value="Sensor-like_sf"/>
</dbReference>
<keyword evidence="9" id="KW-1185">Reference proteome</keyword>
<gene>
    <name evidence="8" type="ORF">GR183_15550</name>
</gene>
<name>A0A7X3S903_9HYPH</name>
<evidence type="ECO:0000313" key="9">
    <source>
        <dbReference type="Proteomes" id="UP000433101"/>
    </source>
</evidence>
<dbReference type="CDD" id="cd07302">
    <property type="entry name" value="CHD"/>
    <property type="match status" value="1"/>
</dbReference>
<dbReference type="GO" id="GO:0035556">
    <property type="term" value="P:intracellular signal transduction"/>
    <property type="evidence" value="ECO:0007669"/>
    <property type="project" value="InterPro"/>
</dbReference>
<feature type="transmembrane region" description="Helical" evidence="6">
    <location>
        <begin position="353"/>
        <end position="372"/>
    </location>
</feature>
<dbReference type="Pfam" id="PF00211">
    <property type="entry name" value="Guanylate_cyc"/>
    <property type="match status" value="1"/>
</dbReference>
<sequence>MRIRLHIGVAAAFTLLTVIMIGATVAYLYFNHRNLALETAREDMVAARSGAIADLMSIIVPTGETVATTAKLVATFPEGVRTLDGMGILYSEIRNIEHFYGLHIGFEENGAFYQVVKLPPEAKTFGPDDFPIPEGSRIVLRRIDGPAGEMVENYIFQSEWGRITGTVQGKAAYDPRTRPWYKAAQKRDGIHATNFYLFESTGRPGVTFAHRILGKDGRLIGVVGADLTLNGLVRILNDMRIGEEGQVFLLDRDDRLIAHTGTRREGEGLKFAGIETRQEIAVEDPLVAEAISDWLENRREFFDFSHGEDGRVFIGSAGPIPKVFGVYPTLGLVVPEDEFVGAIKQSTQRVLQMSALILVIAIALTVFVARLLSKQLRRVAEEAGRISNFELEDDFTLKSHIQEVNELSTAVTNMKTGLRGFGAYVPTDLVRAIVSSGKGVSVGGTARDLTLLFSDIEGFTAKTESLDPEILMGELSAYFAMMEKEISAHHGTVDKYMGDAIMALWNAPHEDPEHAVNGCRAMLACKAAERKLNGDGAHSHLVPVRTRFGLHSGPVVIGNVGSLSRMQYTALGATVNLASRIEGLNKRYGTDALVTQPVVERVGEVFVFREVDTVSPAGTTHPIKVFELIGEGRGGTAFPVSEDQYRELAEWKACHTLYLERRWQEALAAFEAHLGQASTPALVEAYISRCRAFIANPPPPDWNGVVEFTTK</sequence>
<dbReference type="GO" id="GO:0004016">
    <property type="term" value="F:adenylate cyclase activity"/>
    <property type="evidence" value="ECO:0007669"/>
    <property type="project" value="UniProtKB-ARBA"/>
</dbReference>
<keyword evidence="4 6" id="KW-1133">Transmembrane helix</keyword>
<dbReference type="Pfam" id="PF02743">
    <property type="entry name" value="dCache_1"/>
    <property type="match status" value="1"/>
</dbReference>
<dbReference type="SUPFAM" id="SSF103190">
    <property type="entry name" value="Sensory domain-like"/>
    <property type="match status" value="1"/>
</dbReference>
<evidence type="ECO:0000256" key="4">
    <source>
        <dbReference type="ARBA" id="ARBA00022989"/>
    </source>
</evidence>
<organism evidence="8 9">
    <name type="scientific">Stappia sediminis</name>
    <dbReference type="NCBI Taxonomy" id="2692190"/>
    <lineage>
        <taxon>Bacteria</taxon>
        <taxon>Pseudomonadati</taxon>
        <taxon>Pseudomonadota</taxon>
        <taxon>Alphaproteobacteria</taxon>
        <taxon>Hyphomicrobiales</taxon>
        <taxon>Stappiaceae</taxon>
        <taxon>Stappia</taxon>
    </lineage>
</organism>
<proteinExistence type="predicted"/>
<dbReference type="EMBL" id="WUMV01000007">
    <property type="protein sequence ID" value="MXN66329.1"/>
    <property type="molecule type" value="Genomic_DNA"/>
</dbReference>
<evidence type="ECO:0000256" key="3">
    <source>
        <dbReference type="ARBA" id="ARBA00022692"/>
    </source>
</evidence>